<evidence type="ECO:0000313" key="1">
    <source>
        <dbReference type="EMBL" id="KAJ8126492.1"/>
    </source>
</evidence>
<accession>A0ACC2JGP8</accession>
<reference evidence="1" key="1">
    <citation type="submission" date="2022-12" db="EMBL/GenBank/DDBJ databases">
        <title>Genome Sequence of Lasiodiplodia mahajangana.</title>
        <authorList>
            <person name="Buettner E."/>
        </authorList>
    </citation>
    <scope>NUCLEOTIDE SEQUENCE</scope>
    <source>
        <strain evidence="1">VT137</strain>
    </source>
</reference>
<sequence>MDDDNQSTNSTWWPWRRTKEQNLAKQFNGHRGWDGHFFYRPTRSADAEQGHVNHDRPDDYGAAVAVDQDGKHIFLNRLGQTYVKYSDVAVYLSPTNYRPKRLVVQSTDYVLRNRASVGGDWRRKELNGDVPSALRLSEWGLEPFQRGDAWSRVTGSLRMLAIAIPLQFLLAIPGTSSWDDGDVSGNYTDFPNYQWQWPKHTINPLDQRPGSVTNTVVRERPSSRKRILRPRKLYVQQPDGNWEVVDNPPKNLQYVFISYAAKSFRLDGSDGHALTASIPLTVPRRTSTSTACAT</sequence>
<dbReference type="EMBL" id="JAPUUL010001833">
    <property type="protein sequence ID" value="KAJ8126492.1"/>
    <property type="molecule type" value="Genomic_DNA"/>
</dbReference>
<name>A0ACC2JGP8_9PEZI</name>
<comment type="caution">
    <text evidence="1">The sequence shown here is derived from an EMBL/GenBank/DDBJ whole genome shotgun (WGS) entry which is preliminary data.</text>
</comment>
<evidence type="ECO:0000313" key="2">
    <source>
        <dbReference type="Proteomes" id="UP001153332"/>
    </source>
</evidence>
<protein>
    <submittedName>
        <fullName evidence="1">Uncharacterized protein</fullName>
    </submittedName>
</protein>
<gene>
    <name evidence="1" type="ORF">O1611_g7144</name>
</gene>
<organism evidence="1 2">
    <name type="scientific">Lasiodiplodia mahajangana</name>
    <dbReference type="NCBI Taxonomy" id="1108764"/>
    <lineage>
        <taxon>Eukaryota</taxon>
        <taxon>Fungi</taxon>
        <taxon>Dikarya</taxon>
        <taxon>Ascomycota</taxon>
        <taxon>Pezizomycotina</taxon>
        <taxon>Dothideomycetes</taxon>
        <taxon>Dothideomycetes incertae sedis</taxon>
        <taxon>Botryosphaeriales</taxon>
        <taxon>Botryosphaeriaceae</taxon>
        <taxon>Lasiodiplodia</taxon>
    </lineage>
</organism>
<keyword evidence="2" id="KW-1185">Reference proteome</keyword>
<proteinExistence type="predicted"/>
<dbReference type="Proteomes" id="UP001153332">
    <property type="component" value="Unassembled WGS sequence"/>
</dbReference>